<gene>
    <name evidence="2" type="ORF">Egran_05648</name>
</gene>
<feature type="compositionally biased region" description="Basic and acidic residues" evidence="1">
    <location>
        <begin position="230"/>
        <end position="243"/>
    </location>
</feature>
<accession>A0A232LRD2</accession>
<reference evidence="2 3" key="1">
    <citation type="journal article" date="2015" name="Environ. Microbiol.">
        <title>Metagenome sequence of Elaphomyces granulatus from sporocarp tissue reveals Ascomycota ectomycorrhizal fingerprints of genome expansion and a Proteobacteria-rich microbiome.</title>
        <authorList>
            <person name="Quandt C.A."/>
            <person name="Kohler A."/>
            <person name="Hesse C.N."/>
            <person name="Sharpton T.J."/>
            <person name="Martin F."/>
            <person name="Spatafora J.W."/>
        </authorList>
    </citation>
    <scope>NUCLEOTIDE SEQUENCE [LARGE SCALE GENOMIC DNA]</scope>
    <source>
        <strain evidence="2 3">OSC145934</strain>
    </source>
</reference>
<dbReference type="SUPFAM" id="SSF54928">
    <property type="entry name" value="RNA-binding domain, RBD"/>
    <property type="match status" value="1"/>
</dbReference>
<evidence type="ECO:0000313" key="3">
    <source>
        <dbReference type="Proteomes" id="UP000243515"/>
    </source>
</evidence>
<evidence type="ECO:0008006" key="4">
    <source>
        <dbReference type="Google" id="ProtNLM"/>
    </source>
</evidence>
<evidence type="ECO:0000313" key="2">
    <source>
        <dbReference type="EMBL" id="OXV06578.1"/>
    </source>
</evidence>
<feature type="region of interest" description="Disordered" evidence="1">
    <location>
        <begin position="30"/>
        <end position="102"/>
    </location>
</feature>
<feature type="compositionally biased region" description="Basic residues" evidence="1">
    <location>
        <begin position="281"/>
        <end position="291"/>
    </location>
</feature>
<dbReference type="EMBL" id="NPHW01005615">
    <property type="protein sequence ID" value="OXV06578.1"/>
    <property type="molecule type" value="Genomic_DNA"/>
</dbReference>
<proteinExistence type="predicted"/>
<feature type="compositionally biased region" description="Polar residues" evidence="1">
    <location>
        <begin position="203"/>
        <end position="229"/>
    </location>
</feature>
<feature type="compositionally biased region" description="Basic and acidic residues" evidence="1">
    <location>
        <begin position="263"/>
        <end position="280"/>
    </location>
</feature>
<feature type="region of interest" description="Disordered" evidence="1">
    <location>
        <begin position="202"/>
        <end position="329"/>
    </location>
</feature>
<dbReference type="InterPro" id="IPR035979">
    <property type="entry name" value="RBD_domain_sf"/>
</dbReference>
<dbReference type="GO" id="GO:0003676">
    <property type="term" value="F:nucleic acid binding"/>
    <property type="evidence" value="ECO:0007669"/>
    <property type="project" value="InterPro"/>
</dbReference>
<sequence length="329" mass="36267">MTDSKETVSFDDIIQADRLKRKNEALANEILTRNRRTTGSGSGFGYKRQSPTPGSLASRIGVVKRSASATFRPTQNPFGQPGSPRNSRSSRPASANRRHPHDLFFDTRQATIRDNGITIKGTGTGKFIIQGSNFAPGTTAADIQSTFEPVGGDMLSCRITSQFPTVRAEMVFADRSGAENVVASFHNTMADGRILSMRLKVPSATSTGSESDFNPPTGPRAQSNFNASREQTDHGRRENRRADPQIQDGSYGFDPQNGQPQSRDGRGGSRYNNQRDDNYRRDRHNGRGGRGRNRDRDRDGDIKMEDQKPGLYSDEMIAKGPPNNGQVIW</sequence>
<dbReference type="AlphaFoldDB" id="A0A232LRD2"/>
<feature type="compositionally biased region" description="Polar residues" evidence="1">
    <location>
        <begin position="67"/>
        <end position="78"/>
    </location>
</feature>
<evidence type="ECO:0000256" key="1">
    <source>
        <dbReference type="SAM" id="MobiDB-lite"/>
    </source>
</evidence>
<keyword evidence="3" id="KW-1185">Reference proteome</keyword>
<dbReference type="Proteomes" id="UP000243515">
    <property type="component" value="Unassembled WGS sequence"/>
</dbReference>
<feature type="compositionally biased region" description="Low complexity" evidence="1">
    <location>
        <begin position="83"/>
        <end position="95"/>
    </location>
</feature>
<comment type="caution">
    <text evidence="2">The sequence shown here is derived from an EMBL/GenBank/DDBJ whole genome shotgun (WGS) entry which is preliminary data.</text>
</comment>
<name>A0A232LRD2_9EURO</name>
<dbReference type="OrthoDB" id="5374349at2759"/>
<dbReference type="CDD" id="cd00590">
    <property type="entry name" value="RRM_SF"/>
    <property type="match status" value="1"/>
</dbReference>
<feature type="compositionally biased region" description="Basic and acidic residues" evidence="1">
    <location>
        <begin position="292"/>
        <end position="308"/>
    </location>
</feature>
<organism evidence="2 3">
    <name type="scientific">Elaphomyces granulatus</name>
    <dbReference type="NCBI Taxonomy" id="519963"/>
    <lineage>
        <taxon>Eukaryota</taxon>
        <taxon>Fungi</taxon>
        <taxon>Dikarya</taxon>
        <taxon>Ascomycota</taxon>
        <taxon>Pezizomycotina</taxon>
        <taxon>Eurotiomycetes</taxon>
        <taxon>Eurotiomycetidae</taxon>
        <taxon>Eurotiales</taxon>
        <taxon>Elaphomycetaceae</taxon>
        <taxon>Elaphomyces</taxon>
    </lineage>
</organism>
<protein>
    <recommendedName>
        <fullName evidence="4">RRM domain-containing protein</fullName>
    </recommendedName>
</protein>